<dbReference type="Gene3D" id="3.30.70.270">
    <property type="match status" value="1"/>
</dbReference>
<dbReference type="CDD" id="cd01949">
    <property type="entry name" value="GGDEF"/>
    <property type="match status" value="1"/>
</dbReference>
<dbReference type="Proteomes" id="UP000184485">
    <property type="component" value="Unassembled WGS sequence"/>
</dbReference>
<keyword evidence="1" id="KW-1133">Transmembrane helix</keyword>
<dbReference type="CDD" id="cd01948">
    <property type="entry name" value="EAL"/>
    <property type="match status" value="1"/>
</dbReference>
<protein>
    <submittedName>
        <fullName evidence="4">Diguanylate cyclase (GGDEF) domain-containing protein</fullName>
    </submittedName>
</protein>
<gene>
    <name evidence="4" type="ORF">SAMN02745157_0528</name>
</gene>
<dbReference type="Gene3D" id="3.20.20.450">
    <property type="entry name" value="EAL domain"/>
    <property type="match status" value="1"/>
</dbReference>
<keyword evidence="1" id="KW-0472">Membrane</keyword>
<dbReference type="SUPFAM" id="SSF55073">
    <property type="entry name" value="Nucleotide cyclase"/>
    <property type="match status" value="1"/>
</dbReference>
<dbReference type="OrthoDB" id="9814202at2"/>
<dbReference type="InterPro" id="IPR043128">
    <property type="entry name" value="Rev_trsase/Diguanyl_cyclase"/>
</dbReference>
<dbReference type="SMART" id="SM00267">
    <property type="entry name" value="GGDEF"/>
    <property type="match status" value="1"/>
</dbReference>
<dbReference type="InterPro" id="IPR007892">
    <property type="entry name" value="CHASE4"/>
</dbReference>
<feature type="transmembrane region" description="Helical" evidence="1">
    <location>
        <begin position="24"/>
        <end position="47"/>
    </location>
</feature>
<dbReference type="InterPro" id="IPR035919">
    <property type="entry name" value="EAL_sf"/>
</dbReference>
<dbReference type="SMART" id="SM00052">
    <property type="entry name" value="EAL"/>
    <property type="match status" value="1"/>
</dbReference>
<dbReference type="Pfam" id="PF00563">
    <property type="entry name" value="EAL"/>
    <property type="match status" value="1"/>
</dbReference>
<dbReference type="NCBIfam" id="TIGR00254">
    <property type="entry name" value="GGDEF"/>
    <property type="match status" value="1"/>
</dbReference>
<keyword evidence="1" id="KW-0812">Transmembrane</keyword>
<feature type="transmembrane region" description="Helical" evidence="1">
    <location>
        <begin position="272"/>
        <end position="294"/>
    </location>
</feature>
<dbReference type="PANTHER" id="PTHR44757">
    <property type="entry name" value="DIGUANYLATE CYCLASE DGCP"/>
    <property type="match status" value="1"/>
</dbReference>
<reference evidence="4 5" key="1">
    <citation type="submission" date="2016-11" db="EMBL/GenBank/DDBJ databases">
        <authorList>
            <person name="Jaros S."/>
            <person name="Januszkiewicz K."/>
            <person name="Wedrychowicz H."/>
        </authorList>
    </citation>
    <scope>NUCLEOTIDE SEQUENCE [LARGE SCALE GENOMIC DNA]</scope>
    <source>
        <strain evidence="4 5">DSM 19436</strain>
    </source>
</reference>
<accession>A0A1M4USV4</accession>
<evidence type="ECO:0000256" key="1">
    <source>
        <dbReference type="SAM" id="Phobius"/>
    </source>
</evidence>
<dbReference type="InterPro" id="IPR000160">
    <property type="entry name" value="GGDEF_dom"/>
</dbReference>
<evidence type="ECO:0000259" key="3">
    <source>
        <dbReference type="PROSITE" id="PS50887"/>
    </source>
</evidence>
<proteinExistence type="predicted"/>
<dbReference type="AlphaFoldDB" id="A0A1M4USV4"/>
<dbReference type="PROSITE" id="PS50887">
    <property type="entry name" value="GGDEF"/>
    <property type="match status" value="1"/>
</dbReference>
<dbReference type="STRING" id="1122133.SAMN02745157_0528"/>
<dbReference type="InterPro" id="IPR052155">
    <property type="entry name" value="Biofilm_reg_signaling"/>
</dbReference>
<dbReference type="EMBL" id="FQUP01000001">
    <property type="protein sequence ID" value="SHE59758.1"/>
    <property type="molecule type" value="Genomic_DNA"/>
</dbReference>
<dbReference type="PANTHER" id="PTHR44757:SF2">
    <property type="entry name" value="BIOFILM ARCHITECTURE MAINTENANCE PROTEIN MBAA"/>
    <property type="match status" value="1"/>
</dbReference>
<name>A0A1M4USV4_9HYPH</name>
<feature type="domain" description="GGDEF" evidence="3">
    <location>
        <begin position="338"/>
        <end position="471"/>
    </location>
</feature>
<dbReference type="Pfam" id="PF00990">
    <property type="entry name" value="GGDEF"/>
    <property type="match status" value="1"/>
</dbReference>
<dbReference type="SUPFAM" id="SSF141868">
    <property type="entry name" value="EAL domain-like"/>
    <property type="match status" value="1"/>
</dbReference>
<evidence type="ECO:0000313" key="5">
    <source>
        <dbReference type="Proteomes" id="UP000184485"/>
    </source>
</evidence>
<organism evidence="4 5">
    <name type="scientific">Kaistia soli DSM 19436</name>
    <dbReference type="NCBI Taxonomy" id="1122133"/>
    <lineage>
        <taxon>Bacteria</taxon>
        <taxon>Pseudomonadati</taxon>
        <taxon>Pseudomonadota</taxon>
        <taxon>Alphaproteobacteria</taxon>
        <taxon>Hyphomicrobiales</taxon>
        <taxon>Kaistiaceae</taxon>
        <taxon>Kaistia</taxon>
    </lineage>
</organism>
<dbReference type="InterPro" id="IPR029787">
    <property type="entry name" value="Nucleotide_cyclase"/>
</dbReference>
<sequence length="739" mass="80163">MLFNGLIVAGLDVMRIFRRPTAKFAVQVALPALLIIAAAIFAGHLILNDMAEQVDRSESRNVERSVNAALSSLLTRLRETNGDYAVWDDAVRKLYGKVDPDFVQSNLIDSTRQAILFDTVYLLGEDDQSIFGYQNGSAAMRSARDEFGAVLDLLVTKVRAQSKSFDSQTGFLRDREGALYAVAIGSVTPSSDAVEKPLGQARLLLIGRALNGAALQRMSEEFVLDGLAFAASSGPDKPGVRINDPSGTQIALLTWAPSAQGNEAFHRVLPTAFLAAGLVCLTTLFLMAIGYANLVELSKRERQAVFAANHDELTGLPNRAAFGRSLEKATSHYRPECTPVALIYMDLDGFKEVNDAYGHESGDFLLKYVASGFGAICQGAGTLARVGGDEFALLLDRPETVQRAEILCEQLIRFFDHPAAINGRMISIGTSIGVAVMAQEALSAEELLRRSDVAMYLAKEFGRNRVAFYDPSIDAARSERTTLADKLREAIKADQLAVVYQPIFEAGSMRPTGVEALVRWLHPEVGLVPPDIFVPIAEESGLIDQIGAFVIGRACRDALEWPGVRLSVNVSAVQFRNPKFDVVLANMLGEIGFPTERLEIEMTETHLVANPERAQAIIANLRARGVTIALDDFGTGYSSIGYLRRFAFDKLKLDRSLVVGITSDEAARELCEATIALARALDLRVTAEGVETEGEAVLLRQAGCDYLQGYAFARPMTAEAVGSFLLSTVPTAVALPWTG</sequence>
<dbReference type="Pfam" id="PF05228">
    <property type="entry name" value="CHASE4"/>
    <property type="match status" value="1"/>
</dbReference>
<keyword evidence="5" id="KW-1185">Reference proteome</keyword>
<dbReference type="PROSITE" id="PS50883">
    <property type="entry name" value="EAL"/>
    <property type="match status" value="1"/>
</dbReference>
<feature type="domain" description="EAL" evidence="2">
    <location>
        <begin position="480"/>
        <end position="729"/>
    </location>
</feature>
<evidence type="ECO:0000313" key="4">
    <source>
        <dbReference type="EMBL" id="SHE59758.1"/>
    </source>
</evidence>
<dbReference type="InterPro" id="IPR001633">
    <property type="entry name" value="EAL_dom"/>
</dbReference>
<evidence type="ECO:0000259" key="2">
    <source>
        <dbReference type="PROSITE" id="PS50883"/>
    </source>
</evidence>